<organism evidence="1">
    <name type="scientific">Pseudo-nitzschia australis</name>
    <dbReference type="NCBI Taxonomy" id="44445"/>
    <lineage>
        <taxon>Eukaryota</taxon>
        <taxon>Sar</taxon>
        <taxon>Stramenopiles</taxon>
        <taxon>Ochrophyta</taxon>
        <taxon>Bacillariophyta</taxon>
        <taxon>Bacillariophyceae</taxon>
        <taxon>Bacillariophycidae</taxon>
        <taxon>Bacillariales</taxon>
        <taxon>Bacillariaceae</taxon>
        <taxon>Pseudo-nitzschia</taxon>
    </lineage>
</organism>
<dbReference type="AlphaFoldDB" id="A0A7S4AXX3"/>
<gene>
    <name evidence="1" type="ORF">PAUS00366_LOCUS22655</name>
</gene>
<reference evidence="1" key="1">
    <citation type="submission" date="2021-01" db="EMBL/GenBank/DDBJ databases">
        <authorList>
            <person name="Corre E."/>
            <person name="Pelletier E."/>
            <person name="Niang G."/>
            <person name="Scheremetjew M."/>
            <person name="Finn R."/>
            <person name="Kale V."/>
            <person name="Holt S."/>
            <person name="Cochrane G."/>
            <person name="Meng A."/>
            <person name="Brown T."/>
            <person name="Cohen L."/>
        </authorList>
    </citation>
    <scope>NUCLEOTIDE SEQUENCE</scope>
    <source>
        <strain evidence="1">10249 10 AB</strain>
    </source>
</reference>
<name>A0A7S4AXX3_9STRA</name>
<dbReference type="EMBL" id="HBIX01034665">
    <property type="protein sequence ID" value="CAE0729870.1"/>
    <property type="molecule type" value="Transcribed_RNA"/>
</dbReference>
<evidence type="ECO:0000313" key="1">
    <source>
        <dbReference type="EMBL" id="CAE0729870.1"/>
    </source>
</evidence>
<proteinExistence type="predicted"/>
<sequence length="352" mass="38651">MNTHHYYQDNMAKLVSSRRGSNFLLHNLEESDVVFGTKGNGRNEVFLKVLESHSGLYIQLSKFQKMGLIQQIIRDWKGNFYILNSKTNDLHLAKKRDHDLSTTDPSSKKLYTSVRRMMNYVNSKVHRKPHQSAITVVGTKSPSGTTAMRPLIPAIAITSLAPQAKKEHTKMKGKKKPTAHITNAAIEAGPDKPPPAKTSMDYICKNHVTLPLPDNALSSLPFTPNNINISKPKRSTIVVSPEPSPRSAFLRPSPISSLPLSKPDISTSETALNVSPLSISQFSSETIAVHLNDNSGLFSKQQAPTTMPLIARNKEIKEDIHTAVNGVSGDLEQSAILALRSLGSSSPSRTTF</sequence>
<protein>
    <submittedName>
        <fullName evidence="1">Uncharacterized protein</fullName>
    </submittedName>
</protein>
<accession>A0A7S4AXX3</accession>